<comment type="similarity">
    <text evidence="9">Belongs to the NnrE/AIBP family.</text>
</comment>
<feature type="binding site" evidence="9">
    <location>
        <position position="251"/>
    </location>
    <ligand>
        <name>(6S)-NADPHX</name>
        <dbReference type="ChEBI" id="CHEBI:64076"/>
    </ligand>
</feature>
<dbReference type="InterPro" id="IPR019576">
    <property type="entry name" value="Pyridoxamine_oxidase_dimer_C"/>
</dbReference>
<keyword evidence="9" id="KW-0547">Nucleotide-binding</keyword>
<dbReference type="InterPro" id="IPR004443">
    <property type="entry name" value="YjeF_N_dom"/>
</dbReference>
<dbReference type="NCBIfam" id="TIGR00197">
    <property type="entry name" value="yjeF_nterm"/>
    <property type="match status" value="1"/>
</dbReference>
<evidence type="ECO:0000256" key="1">
    <source>
        <dbReference type="ARBA" id="ARBA00001917"/>
    </source>
</evidence>
<dbReference type="NCBIfam" id="NF004231">
    <property type="entry name" value="PRK05679.1"/>
    <property type="match status" value="1"/>
</dbReference>
<dbReference type="FunFam" id="2.30.110.10:FF:000005">
    <property type="entry name" value="NAD(P)H-hydrate epimerase"/>
    <property type="match status" value="1"/>
</dbReference>
<dbReference type="UniPathway" id="UPA01068">
    <property type="reaction ID" value="UER00304"/>
</dbReference>
<dbReference type="AlphaFoldDB" id="A0A5B6YHN2"/>
<keyword evidence="9" id="KW-0413">Isomerase</keyword>
<evidence type="ECO:0000256" key="5">
    <source>
        <dbReference type="ARBA" id="ARBA00022630"/>
    </source>
</evidence>
<gene>
    <name evidence="11" type="ORF">Din_000738</name>
</gene>
<comment type="cofactor">
    <cofactor evidence="1">
        <name>FMN</name>
        <dbReference type="ChEBI" id="CHEBI:58210"/>
    </cofactor>
</comment>
<feature type="binding site" evidence="9">
    <location>
        <begin position="213"/>
        <end position="219"/>
    </location>
    <ligand>
        <name>(6S)-NADPHX</name>
        <dbReference type="ChEBI" id="CHEBI:64076"/>
    </ligand>
</feature>
<keyword evidence="5" id="KW-0285">Flavoprotein</keyword>
<keyword evidence="9" id="KW-0520">NAD</keyword>
<dbReference type="InterPro" id="IPR011576">
    <property type="entry name" value="Pyridox_Oxase_N"/>
</dbReference>
<comment type="catalytic activity">
    <reaction evidence="9">
        <text>(6R)-NADHX = (6S)-NADHX</text>
        <dbReference type="Rhea" id="RHEA:32215"/>
        <dbReference type="ChEBI" id="CHEBI:64074"/>
        <dbReference type="ChEBI" id="CHEBI:64075"/>
        <dbReference type="EC" id="5.1.99.6"/>
    </reaction>
</comment>
<dbReference type="Gene3D" id="3.40.50.10260">
    <property type="entry name" value="YjeF N-terminal domain"/>
    <property type="match status" value="1"/>
</dbReference>
<name>A0A5B6YHN2_DAVIN</name>
<dbReference type="InterPro" id="IPR012349">
    <property type="entry name" value="Split_barrel_FMN-bd"/>
</dbReference>
<evidence type="ECO:0000256" key="7">
    <source>
        <dbReference type="ARBA" id="ARBA00023002"/>
    </source>
</evidence>
<comment type="pathway">
    <text evidence="2">Cofactor metabolism; pyridoxal 5'-phosphate salvage; pyridoxal 5'-phosphate from pyridoxamine 5'-phosphate: step 1/1.</text>
</comment>
<dbReference type="HAMAP" id="MF_01629">
    <property type="entry name" value="PdxH"/>
    <property type="match status" value="1"/>
</dbReference>
<dbReference type="Pfam" id="PF03853">
    <property type="entry name" value="YjeF_N"/>
    <property type="match status" value="1"/>
</dbReference>
<dbReference type="GO" id="GO:0046872">
    <property type="term" value="F:metal ion binding"/>
    <property type="evidence" value="ECO:0007669"/>
    <property type="project" value="UniProtKB-KW"/>
</dbReference>
<feature type="binding site" evidence="9">
    <location>
        <begin position="144"/>
        <end position="148"/>
    </location>
    <ligand>
        <name>(6S)-NADPHX</name>
        <dbReference type="ChEBI" id="CHEBI:64076"/>
    </ligand>
</feature>
<dbReference type="Gene3D" id="2.30.110.10">
    <property type="entry name" value="Electron Transport, Fmn-binding Protein, Chain A"/>
    <property type="match status" value="1"/>
</dbReference>
<dbReference type="EC" id="5.1.99.6" evidence="9"/>
<comment type="cofactor">
    <cofactor evidence="9">
        <name>K(+)</name>
        <dbReference type="ChEBI" id="CHEBI:29103"/>
    </cofactor>
    <text evidence="9">Binds 1 potassium ion per subunit.</text>
</comment>
<reference evidence="11" key="1">
    <citation type="submission" date="2019-08" db="EMBL/GenBank/DDBJ databases">
        <title>Reference gene set and small RNA set construction with multiple tissues from Davidia involucrata Baill.</title>
        <authorList>
            <person name="Yang H."/>
            <person name="Zhou C."/>
            <person name="Li G."/>
            <person name="Wang J."/>
            <person name="Gao P."/>
            <person name="Wang M."/>
            <person name="Wang R."/>
            <person name="Zhao Y."/>
        </authorList>
    </citation>
    <scope>NUCLEOTIDE SEQUENCE</scope>
    <source>
        <tissue evidence="11">Mixed with DoveR01_LX</tissue>
    </source>
</reference>
<evidence type="ECO:0000313" key="11">
    <source>
        <dbReference type="EMBL" id="MPA31297.1"/>
    </source>
</evidence>
<dbReference type="InterPro" id="IPR000659">
    <property type="entry name" value="Pyridox_Oxase"/>
</dbReference>
<dbReference type="Pfam" id="PF01243">
    <property type="entry name" value="PNPOx_N"/>
    <property type="match status" value="1"/>
</dbReference>
<dbReference type="GO" id="GO:0052856">
    <property type="term" value="F:NAD(P)HX epimerase activity"/>
    <property type="evidence" value="ECO:0007669"/>
    <property type="project" value="UniProtKB-UniRule"/>
</dbReference>
<dbReference type="SUPFAM" id="SSF64153">
    <property type="entry name" value="YjeF N-terminal domain-like"/>
    <property type="match status" value="1"/>
</dbReference>
<dbReference type="FunFam" id="3.40.50.10260:FF:000006">
    <property type="entry name" value="NAD(P)H-hydrate epimerase"/>
    <property type="match status" value="1"/>
</dbReference>
<evidence type="ECO:0000256" key="3">
    <source>
        <dbReference type="ARBA" id="ARBA00005037"/>
    </source>
</evidence>
<keyword evidence="9" id="KW-0479">Metal-binding</keyword>
<evidence type="ECO:0000256" key="2">
    <source>
        <dbReference type="ARBA" id="ARBA00004738"/>
    </source>
</evidence>
<evidence type="ECO:0000256" key="9">
    <source>
        <dbReference type="HAMAP-Rule" id="MF_03159"/>
    </source>
</evidence>
<proteinExistence type="inferred from homology"/>
<comment type="pathway">
    <text evidence="3">Cofactor metabolism; pyridoxal 5'-phosphate salvage; pyridoxal 5'-phosphate from pyridoxine 5'-phosphate: step 1/1.</text>
</comment>
<dbReference type="EMBL" id="GHES01000738">
    <property type="protein sequence ID" value="MPA31297.1"/>
    <property type="molecule type" value="Transcribed_RNA"/>
</dbReference>
<protein>
    <recommendedName>
        <fullName evidence="9">NAD(P)H-hydrate epimerase</fullName>
        <ecNumber evidence="9">5.1.99.6</ecNumber>
    </recommendedName>
    <alternativeName>
        <fullName evidence="9">NAD(P)HX epimerase</fullName>
    </alternativeName>
</protein>
<evidence type="ECO:0000259" key="10">
    <source>
        <dbReference type="PROSITE" id="PS51385"/>
    </source>
</evidence>
<comment type="catalytic activity">
    <reaction evidence="9">
        <text>(6R)-NADPHX = (6S)-NADPHX</text>
        <dbReference type="Rhea" id="RHEA:32227"/>
        <dbReference type="ChEBI" id="CHEBI:64076"/>
        <dbReference type="ChEBI" id="CHEBI:64077"/>
        <dbReference type="EC" id="5.1.99.6"/>
    </reaction>
</comment>
<dbReference type="GO" id="GO:0004733">
    <property type="term" value="F:pyridoxamine phosphate oxidase activity"/>
    <property type="evidence" value="ECO:0007669"/>
    <property type="project" value="InterPro"/>
</dbReference>
<keyword evidence="7" id="KW-0560">Oxidoreductase</keyword>
<evidence type="ECO:0000256" key="8">
    <source>
        <dbReference type="ARBA" id="ARBA00023096"/>
    </source>
</evidence>
<dbReference type="PROSITE" id="PS01064">
    <property type="entry name" value="PYRIDOX_OXIDASE"/>
    <property type="match status" value="1"/>
</dbReference>
<evidence type="ECO:0000256" key="4">
    <source>
        <dbReference type="ARBA" id="ARBA00011738"/>
    </source>
</evidence>
<feature type="binding site" evidence="9">
    <location>
        <position position="145"/>
    </location>
    <ligand>
        <name>K(+)</name>
        <dbReference type="ChEBI" id="CHEBI:29103"/>
    </ligand>
</feature>
<dbReference type="Pfam" id="PF10590">
    <property type="entry name" value="PNP_phzG_C"/>
    <property type="match status" value="1"/>
</dbReference>
<comment type="function">
    <text evidence="9">Catalyzes the epimerization of the S- and R-forms of NAD(P)HX, a damaged form of NAD(P)H that is a result of enzymatic or heat-dependent hydration. This is a prerequisite for the S-specific NAD(P)H-hydrate dehydratase to allow the repair of both epimers of NAD(P)HX.</text>
</comment>
<dbReference type="HAMAP" id="MF_01966">
    <property type="entry name" value="NADHX_epimerase"/>
    <property type="match status" value="1"/>
</dbReference>
<dbReference type="PROSITE" id="PS51385">
    <property type="entry name" value="YJEF_N"/>
    <property type="match status" value="1"/>
</dbReference>
<feature type="binding site" evidence="9">
    <location>
        <position position="209"/>
    </location>
    <ligand>
        <name>K(+)</name>
        <dbReference type="ChEBI" id="CHEBI:29103"/>
    </ligand>
</feature>
<dbReference type="GO" id="GO:0010181">
    <property type="term" value="F:FMN binding"/>
    <property type="evidence" value="ECO:0007669"/>
    <property type="project" value="InterPro"/>
</dbReference>
<feature type="binding site" evidence="9">
    <location>
        <position position="254"/>
    </location>
    <ligand>
        <name>K(+)</name>
        <dbReference type="ChEBI" id="CHEBI:29103"/>
    </ligand>
</feature>
<keyword evidence="6" id="KW-0288">FMN</keyword>
<dbReference type="SUPFAM" id="SSF50475">
    <property type="entry name" value="FMN-binding split barrel"/>
    <property type="match status" value="1"/>
</dbReference>
<comment type="subunit">
    <text evidence="4">Homodimer.</text>
</comment>
<dbReference type="GO" id="GO:0008615">
    <property type="term" value="P:pyridoxine biosynthetic process"/>
    <property type="evidence" value="ECO:0007669"/>
    <property type="project" value="UniProtKB-KW"/>
</dbReference>
<comment type="caution">
    <text evidence="9">Lacks conserved residue(s) required for the propagation of feature annotation.</text>
</comment>
<keyword evidence="8" id="KW-0664">Pyridoxine biosynthesis</keyword>
<accession>A0A5B6YHN2</accession>
<feature type="domain" description="YjeF N-terminal" evidence="10">
    <location>
        <begin position="94"/>
        <end position="310"/>
    </location>
</feature>
<dbReference type="InterPro" id="IPR019740">
    <property type="entry name" value="Pyridox_Oxase_CS"/>
</dbReference>
<dbReference type="PANTHER" id="PTHR10851:SF0">
    <property type="entry name" value="PYRIDOXINE-5'-PHOSPHATE OXIDASE"/>
    <property type="match status" value="1"/>
</dbReference>
<keyword evidence="9" id="KW-0630">Potassium</keyword>
<sequence length="543" mass="60985">MGSLIRKCKTMTCLLTQLPPFSSINSTYNFKSSRSLHNSSPTLLSGLIGPNSRSAIRRYCSGYSEVRTMGERAVSSLQNLLNPDSLSYLSQQEAAEIDEILMGPLGFSVDQLMELAGLSVATAIAEVYKSTEYNRVLVICGPGNNGGDGLVAARHLHHFGYKPFVCYPKRTPKPLYTGLVTQLESLSVPFVSVEDLSMDLSNDFYILVDAMFGFSFHGTPRPPFDDLIQRLVCLQNRDQTYQKSPVTVSIDIPSGWHVEEGDISGKGIKPHMLVSLTAPKLCAKKFSGPHHFLGGRFVPPSIVDKYKLQLPPYPGTSMCVRIGKPPQIDISALRENYISPELLEEQAEDDPFDQFQKWFDDAVAAGLREPNAMALSSTGKDGKPSSRMVLLKGFDKDGFVWYTNYESHKARELSENPHASLLFYWGGLNRQVRVEGFVQKVSDEESEQYFHSRPQGSQIGAIVSKQSTVIPGRHVLHQEYKDLEKKFSDGSLIPKPKHWGGYRLKPEIFEFWQGQQSRLHDRLRYSPEEIDGRREWKIDRLAP</sequence>
<dbReference type="NCBIfam" id="TIGR00558">
    <property type="entry name" value="pdxH"/>
    <property type="match status" value="1"/>
</dbReference>
<dbReference type="PANTHER" id="PTHR10851">
    <property type="entry name" value="PYRIDOXINE-5-PHOSPHATE OXIDASE"/>
    <property type="match status" value="1"/>
</dbReference>
<organism evidence="11">
    <name type="scientific">Davidia involucrata</name>
    <name type="common">Dove tree</name>
    <dbReference type="NCBI Taxonomy" id="16924"/>
    <lineage>
        <taxon>Eukaryota</taxon>
        <taxon>Viridiplantae</taxon>
        <taxon>Streptophyta</taxon>
        <taxon>Embryophyta</taxon>
        <taxon>Tracheophyta</taxon>
        <taxon>Spermatophyta</taxon>
        <taxon>Magnoliopsida</taxon>
        <taxon>eudicotyledons</taxon>
        <taxon>Gunneridae</taxon>
        <taxon>Pentapetalae</taxon>
        <taxon>asterids</taxon>
        <taxon>Cornales</taxon>
        <taxon>Nyssaceae</taxon>
        <taxon>Davidia</taxon>
    </lineage>
</organism>
<evidence type="ECO:0000256" key="6">
    <source>
        <dbReference type="ARBA" id="ARBA00022643"/>
    </source>
</evidence>
<dbReference type="InterPro" id="IPR036652">
    <property type="entry name" value="YjeF_N_dom_sf"/>
</dbReference>